<dbReference type="InterPro" id="IPR046341">
    <property type="entry name" value="SET_dom_sf"/>
</dbReference>
<evidence type="ECO:0000259" key="1">
    <source>
        <dbReference type="Pfam" id="PF00856"/>
    </source>
</evidence>
<sequence>MRYPDAAGSLHLSARSAGSLLRFVNHAPRGAPANNATCWAVLVDGAFHILVATTRAVEKGEELAYDYGSAYWARHG</sequence>
<dbReference type="Gene3D" id="2.170.270.10">
    <property type="entry name" value="SET domain"/>
    <property type="match status" value="1"/>
</dbReference>
<keyword evidence="3" id="KW-1185">Reference proteome</keyword>
<dbReference type="KEGG" id="ehx:EMIHUDRAFT_363459"/>
<dbReference type="PaxDb" id="2903-EOD34583"/>
<dbReference type="SUPFAM" id="SSF82199">
    <property type="entry name" value="SET domain"/>
    <property type="match status" value="1"/>
</dbReference>
<dbReference type="AlphaFoldDB" id="A0A0D3KFS7"/>
<name>A0A0D3KFS7_EMIH1</name>
<reference evidence="3" key="1">
    <citation type="journal article" date="2013" name="Nature">
        <title>Pan genome of the phytoplankton Emiliania underpins its global distribution.</title>
        <authorList>
            <person name="Read B.A."/>
            <person name="Kegel J."/>
            <person name="Klute M.J."/>
            <person name="Kuo A."/>
            <person name="Lefebvre S.C."/>
            <person name="Maumus F."/>
            <person name="Mayer C."/>
            <person name="Miller J."/>
            <person name="Monier A."/>
            <person name="Salamov A."/>
            <person name="Young J."/>
            <person name="Aguilar M."/>
            <person name="Claverie J.M."/>
            <person name="Frickenhaus S."/>
            <person name="Gonzalez K."/>
            <person name="Herman E.K."/>
            <person name="Lin Y.C."/>
            <person name="Napier J."/>
            <person name="Ogata H."/>
            <person name="Sarno A.F."/>
            <person name="Shmutz J."/>
            <person name="Schroeder D."/>
            <person name="de Vargas C."/>
            <person name="Verret F."/>
            <person name="von Dassow P."/>
            <person name="Valentin K."/>
            <person name="Van de Peer Y."/>
            <person name="Wheeler G."/>
            <person name="Dacks J.B."/>
            <person name="Delwiche C.F."/>
            <person name="Dyhrman S.T."/>
            <person name="Glockner G."/>
            <person name="John U."/>
            <person name="Richards T."/>
            <person name="Worden A.Z."/>
            <person name="Zhang X."/>
            <person name="Grigoriev I.V."/>
            <person name="Allen A.E."/>
            <person name="Bidle K."/>
            <person name="Borodovsky M."/>
            <person name="Bowler C."/>
            <person name="Brownlee C."/>
            <person name="Cock J.M."/>
            <person name="Elias M."/>
            <person name="Gladyshev V.N."/>
            <person name="Groth M."/>
            <person name="Guda C."/>
            <person name="Hadaegh A."/>
            <person name="Iglesias-Rodriguez M.D."/>
            <person name="Jenkins J."/>
            <person name="Jones B.M."/>
            <person name="Lawson T."/>
            <person name="Leese F."/>
            <person name="Lindquist E."/>
            <person name="Lobanov A."/>
            <person name="Lomsadze A."/>
            <person name="Malik S.B."/>
            <person name="Marsh M.E."/>
            <person name="Mackinder L."/>
            <person name="Mock T."/>
            <person name="Mueller-Roeber B."/>
            <person name="Pagarete A."/>
            <person name="Parker M."/>
            <person name="Probert I."/>
            <person name="Quesneville H."/>
            <person name="Raines C."/>
            <person name="Rensing S.A."/>
            <person name="Riano-Pachon D.M."/>
            <person name="Richier S."/>
            <person name="Rokitta S."/>
            <person name="Shiraiwa Y."/>
            <person name="Soanes D.M."/>
            <person name="van der Giezen M."/>
            <person name="Wahlund T.M."/>
            <person name="Williams B."/>
            <person name="Wilson W."/>
            <person name="Wolfe G."/>
            <person name="Wurch L.L."/>
        </authorList>
    </citation>
    <scope>NUCLEOTIDE SEQUENCE</scope>
</reference>
<evidence type="ECO:0000313" key="3">
    <source>
        <dbReference type="Proteomes" id="UP000013827"/>
    </source>
</evidence>
<feature type="domain" description="SET" evidence="1">
    <location>
        <begin position="14"/>
        <end position="68"/>
    </location>
</feature>
<protein>
    <recommendedName>
        <fullName evidence="1">SET domain-containing protein</fullName>
    </recommendedName>
</protein>
<dbReference type="Pfam" id="PF00856">
    <property type="entry name" value="SET"/>
    <property type="match status" value="1"/>
</dbReference>
<dbReference type="EnsemblProtists" id="EOD34583">
    <property type="protein sequence ID" value="EOD34583"/>
    <property type="gene ID" value="EMIHUDRAFT_363459"/>
</dbReference>
<dbReference type="EnsemblProtists" id="EOD34612">
    <property type="protein sequence ID" value="EOD34612"/>
    <property type="gene ID" value="EMIHUDRAFT_363356"/>
</dbReference>
<dbReference type="HOGENOM" id="CLU_2659745_0_0_1"/>
<organism evidence="2 3">
    <name type="scientific">Emiliania huxleyi (strain CCMP1516)</name>
    <dbReference type="NCBI Taxonomy" id="280463"/>
    <lineage>
        <taxon>Eukaryota</taxon>
        <taxon>Haptista</taxon>
        <taxon>Haptophyta</taxon>
        <taxon>Prymnesiophyceae</taxon>
        <taxon>Isochrysidales</taxon>
        <taxon>Noelaerhabdaceae</taxon>
        <taxon>Emiliania</taxon>
    </lineage>
</organism>
<proteinExistence type="predicted"/>
<reference evidence="2" key="2">
    <citation type="submission" date="2024-10" db="UniProtKB">
        <authorList>
            <consortium name="EnsemblProtists"/>
        </authorList>
    </citation>
    <scope>IDENTIFICATION</scope>
</reference>
<evidence type="ECO:0000313" key="2">
    <source>
        <dbReference type="EnsemblProtists" id="EOD34612"/>
    </source>
</evidence>
<dbReference type="RefSeq" id="XP_005787041.1">
    <property type="nucleotide sequence ID" value="XM_005786984.1"/>
</dbReference>
<dbReference type="InterPro" id="IPR001214">
    <property type="entry name" value="SET_dom"/>
</dbReference>
<dbReference type="KEGG" id="ehx:EMIHUDRAFT_363356"/>
<accession>A0A0D3KFS7</accession>
<dbReference type="GeneID" id="17279882"/>
<dbReference type="Proteomes" id="UP000013827">
    <property type="component" value="Unassembled WGS sequence"/>
</dbReference>
<dbReference type="GeneID" id="17279853"/>
<dbReference type="RefSeq" id="XP_005787012.1">
    <property type="nucleotide sequence ID" value="XM_005786955.1"/>
</dbReference>